<organism evidence="5 6">
    <name type="scientific">Campylobacter rectus</name>
    <name type="common">Wolinella recta</name>
    <dbReference type="NCBI Taxonomy" id="203"/>
    <lineage>
        <taxon>Bacteria</taxon>
        <taxon>Pseudomonadati</taxon>
        <taxon>Campylobacterota</taxon>
        <taxon>Epsilonproteobacteria</taxon>
        <taxon>Campylobacterales</taxon>
        <taxon>Campylobacteraceae</taxon>
        <taxon>Campylobacter</taxon>
    </lineage>
</organism>
<evidence type="ECO:0000256" key="1">
    <source>
        <dbReference type="ARBA" id="ARBA00022603"/>
    </source>
</evidence>
<evidence type="ECO:0000313" key="5">
    <source>
        <dbReference type="EMBL" id="QCD46054.1"/>
    </source>
</evidence>
<dbReference type="InterPro" id="IPR002941">
    <property type="entry name" value="DNA_methylase_N4/N6"/>
</dbReference>
<dbReference type="InterPro" id="IPR029063">
    <property type="entry name" value="SAM-dependent_MTases_sf"/>
</dbReference>
<dbReference type="RefSeq" id="WP_004318673.1">
    <property type="nucleotide sequence ID" value="NZ_CP012543.1"/>
</dbReference>
<dbReference type="EC" id="2.1.1.-" evidence="3"/>
<dbReference type="REBASE" id="389631">
    <property type="entry name" value="M.Cre33238ORF357P"/>
</dbReference>
<keyword evidence="2 5" id="KW-0808">Transferase</keyword>
<sequence length="260" mass="30849">MRINDLDLSDWKNCDINTDSLWFIAERDKSGKHKNIYHGNFIPQIPNQLLRRYTKRGEFVFEPFMGSGTTLFECENLDRKYIGFDINPLMLDYVRQSMQNSNFSDFFIAECDSMNAQSVDKNFENMGIKNVQFVLMHPPYMDIVKFTDDENDLSRCDNINEFVKKFKLVCENSLKFLDKNRYFAVVIGDIYKNSEILPLSFYCMDMIKRNFKVKLKGIVVKNIEGNRGKLGTSGIWRYRALKNDYYIFKHEYILVFKKEF</sequence>
<evidence type="ECO:0000256" key="2">
    <source>
        <dbReference type="ARBA" id="ARBA00022679"/>
    </source>
</evidence>
<comment type="similarity">
    <text evidence="3">Belongs to the N(4)/N(6)-methyltransferase family.</text>
</comment>
<evidence type="ECO:0000259" key="4">
    <source>
        <dbReference type="Pfam" id="PF01555"/>
    </source>
</evidence>
<accession>A0A6G5QKC4</accession>
<dbReference type="PRINTS" id="PR00508">
    <property type="entry name" value="S21N4MTFRASE"/>
</dbReference>
<dbReference type="Proteomes" id="UP000502377">
    <property type="component" value="Chromosome"/>
</dbReference>
<dbReference type="GO" id="GO:0032259">
    <property type="term" value="P:methylation"/>
    <property type="evidence" value="ECO:0007669"/>
    <property type="project" value="UniProtKB-KW"/>
</dbReference>
<dbReference type="EMBL" id="CP012543">
    <property type="protein sequence ID" value="QCD46054.1"/>
    <property type="molecule type" value="Genomic_DNA"/>
</dbReference>
<dbReference type="InterPro" id="IPR001091">
    <property type="entry name" value="RM_Methyltransferase"/>
</dbReference>
<evidence type="ECO:0000256" key="3">
    <source>
        <dbReference type="RuleBase" id="RU362026"/>
    </source>
</evidence>
<dbReference type="SUPFAM" id="SSF53335">
    <property type="entry name" value="S-adenosyl-L-methionine-dependent methyltransferases"/>
    <property type="match status" value="2"/>
</dbReference>
<dbReference type="AlphaFoldDB" id="A0A6G5QKC4"/>
<dbReference type="Gene3D" id="3.40.50.150">
    <property type="entry name" value="Vaccinia Virus protein VP39"/>
    <property type="match status" value="2"/>
</dbReference>
<name>A0A6G5QKC4_CAMRE</name>
<proteinExistence type="inferred from homology"/>
<reference evidence="5 6" key="1">
    <citation type="submission" date="2016-07" db="EMBL/GenBank/DDBJ databases">
        <title>Comparative genomics of the Campylobacter concisus group.</title>
        <authorList>
            <person name="Miller W.G."/>
            <person name="Yee E."/>
            <person name="Chapman M.H."/>
            <person name="Huynh S."/>
            <person name="Bono J.L."/>
            <person name="On S.L.W."/>
            <person name="StLeger J."/>
            <person name="Foster G."/>
            <person name="Parker C.T."/>
        </authorList>
    </citation>
    <scope>NUCLEOTIDE SEQUENCE [LARGE SCALE GENOMIC DNA]</scope>
    <source>
        <strain evidence="5 6">ATCC 33238</strain>
    </source>
</reference>
<feature type="domain" description="DNA methylase N-4/N-6" evidence="4">
    <location>
        <begin position="15"/>
        <end position="91"/>
    </location>
</feature>
<dbReference type="GO" id="GO:0003677">
    <property type="term" value="F:DNA binding"/>
    <property type="evidence" value="ECO:0007669"/>
    <property type="project" value="InterPro"/>
</dbReference>
<dbReference type="GO" id="GO:0008170">
    <property type="term" value="F:N-methyltransferase activity"/>
    <property type="evidence" value="ECO:0007669"/>
    <property type="project" value="InterPro"/>
</dbReference>
<dbReference type="Pfam" id="PF01555">
    <property type="entry name" value="N6_N4_Mtase"/>
    <property type="match status" value="1"/>
</dbReference>
<keyword evidence="1 5" id="KW-0489">Methyltransferase</keyword>
<dbReference type="KEGG" id="crx:CRECT_0357"/>
<protein>
    <recommendedName>
        <fullName evidence="3">Methyltransferase</fullName>
        <ecNumber evidence="3">2.1.1.-</ecNumber>
    </recommendedName>
</protein>
<evidence type="ECO:0000313" key="6">
    <source>
        <dbReference type="Proteomes" id="UP000502377"/>
    </source>
</evidence>
<gene>
    <name evidence="5" type="ORF">CRECT_0357</name>
</gene>